<dbReference type="SMART" id="SM00357">
    <property type="entry name" value="CSP"/>
    <property type="match status" value="1"/>
</dbReference>
<dbReference type="CDD" id="cd04458">
    <property type="entry name" value="CSP_CDS"/>
    <property type="match status" value="1"/>
</dbReference>
<dbReference type="PROSITE" id="PS51857">
    <property type="entry name" value="CSD_2"/>
    <property type="match status" value="1"/>
</dbReference>
<dbReference type="InterPro" id="IPR002059">
    <property type="entry name" value="CSP_DNA-bd"/>
</dbReference>
<dbReference type="SUPFAM" id="SSF50249">
    <property type="entry name" value="Nucleic acid-binding proteins"/>
    <property type="match status" value="1"/>
</dbReference>
<dbReference type="RefSeq" id="WP_073086496.1">
    <property type="nucleotide sequence ID" value="NZ_FRBL01000010.1"/>
</dbReference>
<dbReference type="GO" id="GO:0003676">
    <property type="term" value="F:nucleic acid binding"/>
    <property type="evidence" value="ECO:0007669"/>
    <property type="project" value="InterPro"/>
</dbReference>
<feature type="domain" description="CSD" evidence="2">
    <location>
        <begin position="82"/>
        <end position="143"/>
    </location>
</feature>
<dbReference type="InterPro" id="IPR011129">
    <property type="entry name" value="CSD"/>
</dbReference>
<dbReference type="InterPro" id="IPR012340">
    <property type="entry name" value="NA-bd_OB-fold"/>
</dbReference>
<feature type="compositionally biased region" description="Basic and acidic residues" evidence="1">
    <location>
        <begin position="17"/>
        <end position="39"/>
    </location>
</feature>
<reference evidence="3 4" key="1">
    <citation type="submission" date="2016-11" db="EMBL/GenBank/DDBJ databases">
        <authorList>
            <person name="Jaros S."/>
            <person name="Januszkiewicz K."/>
            <person name="Wedrychowicz H."/>
        </authorList>
    </citation>
    <scope>NUCLEOTIDE SEQUENCE [LARGE SCALE GENOMIC DNA]</scope>
    <source>
        <strain evidence="3 4">DSM 27406</strain>
    </source>
</reference>
<dbReference type="STRING" id="1419482.SAMN05444266_110241"/>
<feature type="compositionally biased region" description="Basic and acidic residues" evidence="1">
    <location>
        <begin position="58"/>
        <end position="70"/>
    </location>
</feature>
<evidence type="ECO:0000259" key="2">
    <source>
        <dbReference type="PROSITE" id="PS51857"/>
    </source>
</evidence>
<dbReference type="OrthoDB" id="1493235at2"/>
<keyword evidence="4" id="KW-1185">Reference proteome</keyword>
<feature type="region of interest" description="Disordered" evidence="1">
    <location>
        <begin position="1"/>
        <end position="82"/>
    </location>
</feature>
<proteinExistence type="predicted"/>
<dbReference type="Pfam" id="PF00313">
    <property type="entry name" value="CSD"/>
    <property type="match status" value="1"/>
</dbReference>
<evidence type="ECO:0000313" key="4">
    <source>
        <dbReference type="Proteomes" id="UP000184420"/>
    </source>
</evidence>
<dbReference type="AlphaFoldDB" id="A0A1M7LBX7"/>
<dbReference type="Gene3D" id="2.40.50.140">
    <property type="entry name" value="Nucleic acid-binding proteins"/>
    <property type="match status" value="1"/>
</dbReference>
<gene>
    <name evidence="3" type="ORF">SAMN05444266_110241</name>
</gene>
<accession>A0A1M7LBX7</accession>
<evidence type="ECO:0000256" key="1">
    <source>
        <dbReference type="SAM" id="MobiDB-lite"/>
    </source>
</evidence>
<evidence type="ECO:0000313" key="3">
    <source>
        <dbReference type="EMBL" id="SHM75464.1"/>
    </source>
</evidence>
<protein>
    <submittedName>
        <fullName evidence="3">Cold shock protein, CspA family</fullName>
    </submittedName>
</protein>
<name>A0A1M7LBX7_9BACT</name>
<organism evidence="3 4">
    <name type="scientific">Chitinophaga jiangningensis</name>
    <dbReference type="NCBI Taxonomy" id="1419482"/>
    <lineage>
        <taxon>Bacteria</taxon>
        <taxon>Pseudomonadati</taxon>
        <taxon>Bacteroidota</taxon>
        <taxon>Chitinophagia</taxon>
        <taxon>Chitinophagales</taxon>
        <taxon>Chitinophagaceae</taxon>
        <taxon>Chitinophaga</taxon>
    </lineage>
</organism>
<sequence length="148" mass="16892">MGESFSKKENRNKKAKAKENKAQKKQDRKENNNKGKSLEDMLAYVDENGNLSSTPPDRSNKVEIDSKDIRIGATPRPAEDPLRTGMVTFYNSTKGFGFISDDQSREDIFFHMNDLVVPVKEKDKVSFLRDRNAKGYFAKEIKRIDGRG</sequence>
<dbReference type="Proteomes" id="UP000184420">
    <property type="component" value="Unassembled WGS sequence"/>
</dbReference>
<dbReference type="GO" id="GO:0005829">
    <property type="term" value="C:cytosol"/>
    <property type="evidence" value="ECO:0007669"/>
    <property type="project" value="UniProtKB-ARBA"/>
</dbReference>
<dbReference type="EMBL" id="FRBL01000010">
    <property type="protein sequence ID" value="SHM75464.1"/>
    <property type="molecule type" value="Genomic_DNA"/>
</dbReference>